<comment type="caution">
    <text evidence="1">The sequence shown here is derived from an EMBL/GenBank/DDBJ whole genome shotgun (WGS) entry which is preliminary data.</text>
</comment>
<evidence type="ECO:0000313" key="2">
    <source>
        <dbReference type="Proteomes" id="UP001177260"/>
    </source>
</evidence>
<sequence>MKVFQDLVGPDVCPLEVSTWRSNIFPDPTTCYWDAFENYTILLQGVLTREAREEEATHLMIWAKYHLMWTDVKLPEMLIRLNRDWDAWALIRDWNLDQVRRARKYNCEMFSTCAEIGPLDELDSLFEFHARQHTVLATLIKIKILLDLQAVDEARFAVGCKLPQELLAIILSYVPSTDIIAKDQDLAYHGHWLKIRLLQQQIRYLFRRTLEECGDTWGYILHGCLPESPTCKCIAERLIPGEKCIWDDEADAYFLRVPWLETPGALDYLERLINAPRILPSNYVSVSQLGKRRPEHMS</sequence>
<proteinExistence type="predicted"/>
<evidence type="ECO:0000313" key="1">
    <source>
        <dbReference type="EMBL" id="KAK1147193.1"/>
    </source>
</evidence>
<protein>
    <submittedName>
        <fullName evidence="1">Uncharacterized protein</fullName>
    </submittedName>
</protein>
<keyword evidence="2" id="KW-1185">Reference proteome</keyword>
<gene>
    <name evidence="1" type="ORF">N8T08_001932</name>
</gene>
<dbReference type="EMBL" id="JAOPJF010000013">
    <property type="protein sequence ID" value="KAK1147193.1"/>
    <property type="molecule type" value="Genomic_DNA"/>
</dbReference>
<organism evidence="1 2">
    <name type="scientific">Aspergillus melleus</name>
    <dbReference type="NCBI Taxonomy" id="138277"/>
    <lineage>
        <taxon>Eukaryota</taxon>
        <taxon>Fungi</taxon>
        <taxon>Dikarya</taxon>
        <taxon>Ascomycota</taxon>
        <taxon>Pezizomycotina</taxon>
        <taxon>Eurotiomycetes</taxon>
        <taxon>Eurotiomycetidae</taxon>
        <taxon>Eurotiales</taxon>
        <taxon>Aspergillaceae</taxon>
        <taxon>Aspergillus</taxon>
        <taxon>Aspergillus subgen. Circumdati</taxon>
    </lineage>
</organism>
<reference evidence="1 2" key="1">
    <citation type="journal article" date="2023" name="ACS Omega">
        <title>Identification of the Neoaspergillic Acid Biosynthesis Gene Cluster by Establishing an In Vitro CRISPR-Ribonucleoprotein Genetic System in Aspergillus melleus.</title>
        <authorList>
            <person name="Yuan B."/>
            <person name="Grau M.F."/>
            <person name="Murata R.M."/>
            <person name="Torok T."/>
            <person name="Venkateswaran K."/>
            <person name="Stajich J.E."/>
            <person name="Wang C.C.C."/>
        </authorList>
    </citation>
    <scope>NUCLEOTIDE SEQUENCE [LARGE SCALE GENOMIC DNA]</scope>
    <source>
        <strain evidence="1 2">IMV 1140</strain>
    </source>
</reference>
<dbReference type="Proteomes" id="UP001177260">
    <property type="component" value="Unassembled WGS sequence"/>
</dbReference>
<name>A0ACC3B9L5_9EURO</name>
<accession>A0ACC3B9L5</accession>